<dbReference type="InterPro" id="IPR047002">
    <property type="entry name" value="Tcp10_C_sf"/>
</dbReference>
<evidence type="ECO:0000256" key="2">
    <source>
        <dbReference type="SAM" id="Coils"/>
    </source>
</evidence>
<feature type="compositionally biased region" description="Basic and acidic residues" evidence="3">
    <location>
        <begin position="699"/>
        <end position="711"/>
    </location>
</feature>
<dbReference type="GO" id="GO:0061511">
    <property type="term" value="P:centriole elongation"/>
    <property type="evidence" value="ECO:0007669"/>
    <property type="project" value="TreeGrafter"/>
</dbReference>
<protein>
    <submittedName>
        <fullName evidence="5">Centromere protein J like protein</fullName>
    </submittedName>
</protein>
<feature type="compositionally biased region" description="Polar residues" evidence="3">
    <location>
        <begin position="732"/>
        <end position="741"/>
    </location>
</feature>
<dbReference type="EMBL" id="JABXBU010002231">
    <property type="protein sequence ID" value="KAF8764499.1"/>
    <property type="molecule type" value="Genomic_DNA"/>
</dbReference>
<feature type="compositionally biased region" description="Basic and acidic residues" evidence="3">
    <location>
        <begin position="665"/>
        <end position="680"/>
    </location>
</feature>
<organism evidence="5 6">
    <name type="scientific">Argiope bruennichi</name>
    <name type="common">Wasp spider</name>
    <name type="synonym">Aranea bruennichi</name>
    <dbReference type="NCBI Taxonomy" id="94029"/>
    <lineage>
        <taxon>Eukaryota</taxon>
        <taxon>Metazoa</taxon>
        <taxon>Ecdysozoa</taxon>
        <taxon>Arthropoda</taxon>
        <taxon>Chelicerata</taxon>
        <taxon>Arachnida</taxon>
        <taxon>Araneae</taxon>
        <taxon>Araneomorphae</taxon>
        <taxon>Entelegynae</taxon>
        <taxon>Araneoidea</taxon>
        <taxon>Araneidae</taxon>
        <taxon>Argiope</taxon>
    </lineage>
</organism>
<name>A0A8T0E2L1_ARGBR</name>
<evidence type="ECO:0000313" key="5">
    <source>
        <dbReference type="EMBL" id="KAF8764499.1"/>
    </source>
</evidence>
<dbReference type="GO" id="GO:0015631">
    <property type="term" value="F:tubulin binding"/>
    <property type="evidence" value="ECO:0007669"/>
    <property type="project" value="TreeGrafter"/>
</dbReference>
<dbReference type="InterPro" id="IPR009852">
    <property type="entry name" value="CENPJ_C_dom"/>
</dbReference>
<evidence type="ECO:0000313" key="6">
    <source>
        <dbReference type="Proteomes" id="UP000807504"/>
    </source>
</evidence>
<dbReference type="Gene3D" id="2.60.450.20">
    <property type="match status" value="1"/>
</dbReference>
<dbReference type="GO" id="GO:0005813">
    <property type="term" value="C:centrosome"/>
    <property type="evidence" value="ECO:0007669"/>
    <property type="project" value="TreeGrafter"/>
</dbReference>
<dbReference type="InterPro" id="IPR026581">
    <property type="entry name" value="TCP10L/CENPJ"/>
</dbReference>
<feature type="coiled-coil region" evidence="2">
    <location>
        <begin position="487"/>
        <end position="656"/>
    </location>
</feature>
<evidence type="ECO:0000259" key="4">
    <source>
        <dbReference type="Pfam" id="PF07202"/>
    </source>
</evidence>
<accession>A0A8T0E2L1</accession>
<dbReference type="Pfam" id="PF07202">
    <property type="entry name" value="Tcp10_C"/>
    <property type="match status" value="2"/>
</dbReference>
<gene>
    <name evidence="5" type="ORF">HNY73_022565</name>
</gene>
<evidence type="ECO:0000256" key="3">
    <source>
        <dbReference type="SAM" id="MobiDB-lite"/>
    </source>
</evidence>
<dbReference type="GO" id="GO:0005814">
    <property type="term" value="C:centriole"/>
    <property type="evidence" value="ECO:0007669"/>
    <property type="project" value="TreeGrafter"/>
</dbReference>
<reference evidence="5" key="2">
    <citation type="submission" date="2020-06" db="EMBL/GenBank/DDBJ databases">
        <authorList>
            <person name="Sheffer M."/>
        </authorList>
    </citation>
    <scope>NUCLEOTIDE SEQUENCE</scope>
</reference>
<dbReference type="PANTHER" id="PTHR10331">
    <property type="entry name" value="T COMPLEX PROTEIN 10"/>
    <property type="match status" value="1"/>
</dbReference>
<dbReference type="AlphaFoldDB" id="A0A8T0E2L1"/>
<comment type="caution">
    <text evidence="5">The sequence shown here is derived from an EMBL/GenBank/DDBJ whole genome shotgun (WGS) entry which is preliminary data.</text>
</comment>
<dbReference type="GO" id="GO:0060271">
    <property type="term" value="P:cilium assembly"/>
    <property type="evidence" value="ECO:0007669"/>
    <property type="project" value="TreeGrafter"/>
</dbReference>
<feature type="region of interest" description="Disordered" evidence="3">
    <location>
        <begin position="661"/>
        <end position="762"/>
    </location>
</feature>
<keyword evidence="2" id="KW-0175">Coiled coil</keyword>
<feature type="region of interest" description="Disordered" evidence="3">
    <location>
        <begin position="133"/>
        <end position="156"/>
    </location>
</feature>
<feature type="domain" description="Centromere protein J C-terminal" evidence="4">
    <location>
        <begin position="882"/>
        <end position="915"/>
    </location>
</feature>
<evidence type="ECO:0000256" key="1">
    <source>
        <dbReference type="ARBA" id="ARBA00005627"/>
    </source>
</evidence>
<feature type="compositionally biased region" description="Polar residues" evidence="3">
    <location>
        <begin position="681"/>
        <end position="698"/>
    </location>
</feature>
<feature type="domain" description="Centromere protein J C-terminal" evidence="4">
    <location>
        <begin position="923"/>
        <end position="949"/>
    </location>
</feature>
<keyword evidence="6" id="KW-1185">Reference proteome</keyword>
<proteinExistence type="inferred from homology"/>
<sequence length="978" mass="111969">MADFTNIHKFSDVRAVINHLREWSENQREKFLDKQRAEHRNLLEQSRIKNIEKIKQDLMSENSLGTLAKDRKLLDEIADKNLSESDNTLQDSSVTGHLMGCFSDSSYSSTSLHKSKDDIADVDDVVSNNESNFPSGISLKENEDSSPIAAMPPIRPKQPFLRKRSGLLRYLPKQNTNLTKTKKISSAQNSDVEHQTKPILKLNPAFKINQSDPQKIKNVKFIEHELFVPNKASSDKEEKLYDMPGSSLTLDEDKYIDIGNSEEDCNTLESENSNDDQNNCVERLNMEKKELAEFELLENCAQNSSFNSDSSIVQRVLQGESIQPLYRMRKPSPPVSAGFDFDHSEKLNRDEIPVNSENLNLGNFLEEQRKQRLQDIILDTDLRIASLKKETSSINKDAYEENCVHERCSTPVDLNNKVNGQLSPVVLDSESSTDSSSSSVIFNPAADATSHVKAVTGSDVLNSYENEKTINGFQNNNYGIPKSSYDQNDISEVKAKLCQKMEELEKEIQTYQELISELEKEKKTYQEHNLHLATIRVERDENLKKLQKGWDELQKHKEEEEKKLEDKRRQLKMREETFNRYQKLRRDNPNRKEREELTVLRQEVEKLQEELKRQRIRFTNENKRLKNQLIAAEQERDSLKLENITLEEQCQDLLATLKSRHIKKRPESGKKLAAKRKESPTSKSHLNNNVPLTSSETTAKSHDSENDDKADSNSSKHRVRFNLIPEFDNRQPESLQSNLQTGDGDGANISNAPCNPNEANSESSIINESLKEELPYEELKHDNQIERIYFSGEKEIIKPSGIIKHISADGETITYRYPNGDVKEVYPDSSVICKFITGVIEKRFPGGIEVTEHPNGQIEKRSPGLEEVKFPDGTTQTRYLFPDGSEKIEYNDGTKVTIEADGTEIAQFKNGIKEIRTAKYMRKEYPDGSVKIIYEDGSQETRYSNGRVKKKDKDGRILLDTKILQNEFKLSIQGFKCS</sequence>
<comment type="similarity">
    <text evidence="1">Belongs to the TCP10 family.</text>
</comment>
<dbReference type="Proteomes" id="UP000807504">
    <property type="component" value="Unassembled WGS sequence"/>
</dbReference>
<reference evidence="5" key="1">
    <citation type="journal article" date="2020" name="bioRxiv">
        <title>Chromosome-level reference genome of the European wasp spider Argiope bruennichi: a resource for studies on range expansion and evolutionary adaptation.</title>
        <authorList>
            <person name="Sheffer M.M."/>
            <person name="Hoppe A."/>
            <person name="Krehenwinkel H."/>
            <person name="Uhl G."/>
            <person name="Kuss A.W."/>
            <person name="Jensen L."/>
            <person name="Jensen C."/>
            <person name="Gillespie R.G."/>
            <person name="Hoff K.J."/>
            <person name="Prost S."/>
        </authorList>
    </citation>
    <scope>NUCLEOTIDE SEQUENCE</scope>
</reference>
<dbReference type="PANTHER" id="PTHR10331:SF6">
    <property type="entry name" value="SPINDLE ASSEMBLY ABNORMAL 4"/>
    <property type="match status" value="1"/>
</dbReference>